<organism evidence="1">
    <name type="scientific">bioreactor metagenome</name>
    <dbReference type="NCBI Taxonomy" id="1076179"/>
    <lineage>
        <taxon>unclassified sequences</taxon>
        <taxon>metagenomes</taxon>
        <taxon>ecological metagenomes</taxon>
    </lineage>
</organism>
<dbReference type="Gene3D" id="1.25.40.10">
    <property type="entry name" value="Tetratricopeptide repeat domain"/>
    <property type="match status" value="1"/>
</dbReference>
<dbReference type="EMBL" id="VSSQ01131326">
    <property type="protein sequence ID" value="MPN58529.1"/>
    <property type="molecule type" value="Genomic_DNA"/>
</dbReference>
<sequence>MAKIFAKQKAFDKAIKVYQMLIASKPENTDYYSEKIEQLNCEKLEID</sequence>
<dbReference type="SUPFAM" id="SSF48452">
    <property type="entry name" value="TPR-like"/>
    <property type="match status" value="1"/>
</dbReference>
<name>A0A645J756_9ZZZZ</name>
<evidence type="ECO:0000313" key="1">
    <source>
        <dbReference type="EMBL" id="MPN58529.1"/>
    </source>
</evidence>
<evidence type="ECO:0008006" key="2">
    <source>
        <dbReference type="Google" id="ProtNLM"/>
    </source>
</evidence>
<protein>
    <recommendedName>
        <fullName evidence="2">Tetratricopeptide repeat protein</fullName>
    </recommendedName>
</protein>
<reference evidence="1" key="1">
    <citation type="submission" date="2019-08" db="EMBL/GenBank/DDBJ databases">
        <authorList>
            <person name="Kucharzyk K."/>
            <person name="Murdoch R.W."/>
            <person name="Higgins S."/>
            <person name="Loffler F."/>
        </authorList>
    </citation>
    <scope>NUCLEOTIDE SEQUENCE</scope>
</reference>
<dbReference type="InterPro" id="IPR011990">
    <property type="entry name" value="TPR-like_helical_dom_sf"/>
</dbReference>
<gene>
    <name evidence="1" type="ORF">SDC9_206234</name>
</gene>
<dbReference type="AlphaFoldDB" id="A0A645J756"/>
<accession>A0A645J756</accession>
<comment type="caution">
    <text evidence="1">The sequence shown here is derived from an EMBL/GenBank/DDBJ whole genome shotgun (WGS) entry which is preliminary data.</text>
</comment>
<proteinExistence type="predicted"/>